<name>A0ABP0T818_9BRYO</name>
<organism evidence="2 3">
    <name type="scientific">Sphagnum troendelagicum</name>
    <dbReference type="NCBI Taxonomy" id="128251"/>
    <lineage>
        <taxon>Eukaryota</taxon>
        <taxon>Viridiplantae</taxon>
        <taxon>Streptophyta</taxon>
        <taxon>Embryophyta</taxon>
        <taxon>Bryophyta</taxon>
        <taxon>Sphagnophytina</taxon>
        <taxon>Sphagnopsida</taxon>
        <taxon>Sphagnales</taxon>
        <taxon>Sphagnaceae</taxon>
        <taxon>Sphagnum</taxon>
    </lineage>
</organism>
<dbReference type="EMBL" id="OZ019893">
    <property type="protein sequence ID" value="CAK9189408.1"/>
    <property type="molecule type" value="Genomic_DNA"/>
</dbReference>
<dbReference type="Proteomes" id="UP001497512">
    <property type="component" value="Chromosome 1"/>
</dbReference>
<evidence type="ECO:0000313" key="3">
    <source>
        <dbReference type="Proteomes" id="UP001497512"/>
    </source>
</evidence>
<sequence>MEYVTSKGLGVHSAVEVFKSAVSSHLLSFNTHNSAMLNTYHHQHNIGLVLTQALDLSSLRSRRKLYKKWGVSKQSRPHVKVAATDELGSAAAAVKEEESQLGEDMFKTLDAAVSAKDAEGVKVALDKLRELGQTKLWSSIPNITRRNTFIRELTTMGIKNAEELAIPSVRNDAAFLGTVVGVTSFVAVVAGQLPGDWGFFVPYLVGSLSLVVLAVGSVAPGLFQVAINSFSGLFSDYQERTLCHEAAHFLTAYLVGVPIVGYSVDLGKEHVNLLDEALQKRIYSAGGLDSALLDRLAVVSMAGLAAEGLKYDKAMGQSADLFSLQRLLNRSKPPLSSQQQQNLTRWAVLYAGSLLKTNTKAYDALQVAMSKRLSVSDCIKAIEQA</sequence>
<keyword evidence="1" id="KW-1133">Transmembrane helix</keyword>
<dbReference type="PANTHER" id="PTHR33471:SF7">
    <property type="entry name" value="ATP-DEPENDENT ZINC METALLOPROTEASE-RELATED"/>
    <property type="match status" value="1"/>
</dbReference>
<dbReference type="SUPFAM" id="SSF140990">
    <property type="entry name" value="FtsH protease domain-like"/>
    <property type="match status" value="1"/>
</dbReference>
<dbReference type="PANTHER" id="PTHR33471">
    <property type="entry name" value="ATP-DEPENDENT ZINC METALLOPROTEASE-RELATED"/>
    <property type="match status" value="1"/>
</dbReference>
<protein>
    <submittedName>
        <fullName evidence="2">Uncharacterized protein</fullName>
    </submittedName>
</protein>
<keyword evidence="1" id="KW-0472">Membrane</keyword>
<gene>
    <name evidence="2" type="ORF">CSSPTR1EN2_LOCUS59</name>
</gene>
<reference evidence="2 3" key="1">
    <citation type="submission" date="2024-02" db="EMBL/GenBank/DDBJ databases">
        <authorList>
            <consortium name="ELIXIR-Norway"/>
            <consortium name="Elixir Norway"/>
        </authorList>
    </citation>
    <scope>NUCLEOTIDE SEQUENCE [LARGE SCALE GENOMIC DNA]</scope>
</reference>
<feature type="transmembrane region" description="Helical" evidence="1">
    <location>
        <begin position="199"/>
        <end position="223"/>
    </location>
</feature>
<dbReference type="InterPro" id="IPR037219">
    <property type="entry name" value="Peptidase_M41-like"/>
</dbReference>
<evidence type="ECO:0000256" key="1">
    <source>
        <dbReference type="SAM" id="Phobius"/>
    </source>
</evidence>
<proteinExistence type="predicted"/>
<evidence type="ECO:0000313" key="2">
    <source>
        <dbReference type="EMBL" id="CAK9189408.1"/>
    </source>
</evidence>
<keyword evidence="3" id="KW-1185">Reference proteome</keyword>
<accession>A0ABP0T818</accession>
<keyword evidence="1" id="KW-0812">Transmembrane</keyword>
<feature type="transmembrane region" description="Helical" evidence="1">
    <location>
        <begin position="173"/>
        <end position="193"/>
    </location>
</feature>